<dbReference type="SUPFAM" id="SSF55031">
    <property type="entry name" value="Bacterial exopeptidase dimerisation domain"/>
    <property type="match status" value="1"/>
</dbReference>
<dbReference type="InterPro" id="IPR002933">
    <property type="entry name" value="Peptidase_M20"/>
</dbReference>
<gene>
    <name evidence="4" type="ORF">E7512_12310</name>
</gene>
<feature type="domain" description="Peptidase M20 dimerisation" evidence="3">
    <location>
        <begin position="121"/>
        <end position="218"/>
    </location>
</feature>
<accession>A0A928KYB1</accession>
<evidence type="ECO:0000256" key="2">
    <source>
        <dbReference type="ARBA" id="ARBA00022801"/>
    </source>
</evidence>
<evidence type="ECO:0000313" key="4">
    <source>
        <dbReference type="EMBL" id="MBE6834340.1"/>
    </source>
</evidence>
<sequence>MVCPVGVTKENPVVVFCAHTDVVFPDTDPLPVREHSGRLWAPGVGDDTANLAALMIAAKYVVQEGLRPKNGVGVLFVCNSGEEGMGNLKGSRKLCEDYEGRIQAFCSFDGTLTHVVNRSVGSQRFRVAVTAQGGHSYIDFGRPNAIAQLAAVVSDLYAVGIPSYGRTTCNVGTISGGTSVNTIAQNAEMLCEYRSDDARGLQYMQEQYERIFSAHRKKGVELAVEVVGSRPGEQLSAAAAAERDRLVQRAADIIEQVTGKRPGTASSSTDCNIPLSLGIPSVCFGSYYGAGAHTREEYVEIDSLPLGYRVVMESVLEYFQ</sequence>
<dbReference type="Proteomes" id="UP000754750">
    <property type="component" value="Unassembled WGS sequence"/>
</dbReference>
<dbReference type="Pfam" id="PF07687">
    <property type="entry name" value="M20_dimer"/>
    <property type="match status" value="1"/>
</dbReference>
<proteinExistence type="predicted"/>
<evidence type="ECO:0000313" key="5">
    <source>
        <dbReference type="Proteomes" id="UP000754750"/>
    </source>
</evidence>
<dbReference type="EMBL" id="SVNY01000006">
    <property type="protein sequence ID" value="MBE6834340.1"/>
    <property type="molecule type" value="Genomic_DNA"/>
</dbReference>
<dbReference type="PANTHER" id="PTHR43808">
    <property type="entry name" value="ACETYLORNITHINE DEACETYLASE"/>
    <property type="match status" value="1"/>
</dbReference>
<dbReference type="Gene3D" id="3.40.630.10">
    <property type="entry name" value="Zn peptidases"/>
    <property type="match status" value="1"/>
</dbReference>
<reference evidence="4" key="1">
    <citation type="submission" date="2019-04" db="EMBL/GenBank/DDBJ databases">
        <title>Evolution of Biomass-Degrading Anaerobic Consortia Revealed by Metagenomics.</title>
        <authorList>
            <person name="Peng X."/>
        </authorList>
    </citation>
    <scope>NUCLEOTIDE SEQUENCE</scope>
    <source>
        <strain evidence="4">SIG551</strain>
    </source>
</reference>
<dbReference type="Pfam" id="PF01546">
    <property type="entry name" value="Peptidase_M20"/>
    <property type="match status" value="1"/>
</dbReference>
<keyword evidence="2" id="KW-0378">Hydrolase</keyword>
<dbReference type="PANTHER" id="PTHR43808:SF17">
    <property type="entry name" value="PEPTIDASE M20"/>
    <property type="match status" value="1"/>
</dbReference>
<dbReference type="AlphaFoldDB" id="A0A928KYB1"/>
<name>A0A928KYB1_9FIRM</name>
<dbReference type="GO" id="GO:0046872">
    <property type="term" value="F:metal ion binding"/>
    <property type="evidence" value="ECO:0007669"/>
    <property type="project" value="UniProtKB-KW"/>
</dbReference>
<dbReference type="InterPro" id="IPR050072">
    <property type="entry name" value="Peptidase_M20A"/>
</dbReference>
<dbReference type="Gene3D" id="3.30.70.360">
    <property type="match status" value="1"/>
</dbReference>
<dbReference type="GO" id="GO:0016787">
    <property type="term" value="F:hydrolase activity"/>
    <property type="evidence" value="ECO:0007669"/>
    <property type="project" value="UniProtKB-KW"/>
</dbReference>
<evidence type="ECO:0000256" key="1">
    <source>
        <dbReference type="ARBA" id="ARBA00022723"/>
    </source>
</evidence>
<dbReference type="SUPFAM" id="SSF53187">
    <property type="entry name" value="Zn-dependent exopeptidases"/>
    <property type="match status" value="1"/>
</dbReference>
<dbReference type="InterPro" id="IPR011650">
    <property type="entry name" value="Peptidase_M20_dimer"/>
</dbReference>
<protein>
    <submittedName>
        <fullName evidence="4">M20/M25/M40 family metallo-hydrolase</fullName>
    </submittedName>
</protein>
<keyword evidence="1" id="KW-0479">Metal-binding</keyword>
<evidence type="ECO:0000259" key="3">
    <source>
        <dbReference type="Pfam" id="PF07687"/>
    </source>
</evidence>
<comment type="caution">
    <text evidence="4">The sequence shown here is derived from an EMBL/GenBank/DDBJ whole genome shotgun (WGS) entry which is preliminary data.</text>
</comment>
<organism evidence="4 5">
    <name type="scientific">Faecalispora sporosphaeroides</name>
    <dbReference type="NCBI Taxonomy" id="1549"/>
    <lineage>
        <taxon>Bacteria</taxon>
        <taxon>Bacillati</taxon>
        <taxon>Bacillota</taxon>
        <taxon>Clostridia</taxon>
        <taxon>Eubacteriales</taxon>
        <taxon>Oscillospiraceae</taxon>
        <taxon>Faecalispora</taxon>
    </lineage>
</organism>
<dbReference type="InterPro" id="IPR036264">
    <property type="entry name" value="Bact_exopeptidase_dim_dom"/>
</dbReference>